<protein>
    <recommendedName>
        <fullName evidence="1">Amidohydrolase 3 domain-containing protein</fullName>
    </recommendedName>
</protein>
<evidence type="ECO:0000259" key="1">
    <source>
        <dbReference type="Pfam" id="PF07969"/>
    </source>
</evidence>
<reference evidence="2 3" key="1">
    <citation type="submission" date="2013-03" db="EMBL/GenBank/DDBJ databases">
        <authorList>
            <person name="Le V."/>
        </authorList>
    </citation>
    <scope>NUCLEOTIDE SEQUENCE [LARGE SCALE GENOMIC DNA]</scope>
    <source>
        <strain evidence="2 3">BiD32</strain>
    </source>
</reference>
<accession>N1MI00</accession>
<dbReference type="PANTHER" id="PTHR22642:SF2">
    <property type="entry name" value="PROTEIN LONG AFTER FAR-RED 3"/>
    <property type="match status" value="1"/>
</dbReference>
<dbReference type="InterPro" id="IPR011059">
    <property type="entry name" value="Metal-dep_hydrolase_composite"/>
</dbReference>
<dbReference type="SUPFAM" id="SSF51338">
    <property type="entry name" value="Composite domain of metallo-dependent hydrolases"/>
    <property type="match status" value="1"/>
</dbReference>
<dbReference type="Proteomes" id="UP000013201">
    <property type="component" value="Unassembled WGS sequence"/>
</dbReference>
<feature type="domain" description="Amidohydrolase 3" evidence="1">
    <location>
        <begin position="36"/>
        <end position="452"/>
    </location>
</feature>
<dbReference type="GO" id="GO:0016810">
    <property type="term" value="F:hydrolase activity, acting on carbon-nitrogen (but not peptide) bonds"/>
    <property type="evidence" value="ECO:0007669"/>
    <property type="project" value="InterPro"/>
</dbReference>
<reference evidence="3" key="2">
    <citation type="submission" date="2013-04" db="EMBL/GenBank/DDBJ databases">
        <title>Bisphenol A degrading Sphingobium sp. strain BiD32.</title>
        <authorList>
            <person name="Nielsen J.L."/>
            <person name="Zhou N.A."/>
            <person name="Kjeldal H."/>
        </authorList>
    </citation>
    <scope>NUCLEOTIDE SEQUENCE [LARGE SCALE GENOMIC DNA]</scope>
    <source>
        <strain evidence="3">BiD32</strain>
    </source>
</reference>
<sequence length="460" mass="48541">MLIRRAEIDRQTLADVRIEGGRIVAVGQLAPGGDERVIDAAGGALLPGLHDHHIHCAALAVARVSVACGPPDVLDEDGLVAALARPGDGWLRGIGYHESVAGMLDARRLDRWTGTRPVRVQHRSGRMWFLNSAAMALLQGDGPVPPGLDRASGQLFDADPWLRDRLGSVPPDFTAIGAELAAMGVTGVTDMSPANDEAMAAHFAAEHGAGRLPQRVVLAGTLGLTDTPPLPGIMIGPAKLHLHEQALPDLDDCVAFLRGGHVRGRVAAIHCTTQTELVFALAALDEAGVMCGDRIEHAGVTPDTLLADIARMGLHTVSQPHFIAERGDRYLADVDARDRPFLYRLGAFMRAGVVLAGGSDAPFGSADPWAAMRAAVSRRTAAGALVGVDEALTPEQARDLFLADPVDLSRIRQVAVGATADLCLLDRGWGEARNRLDAGDVRLTMIGGSIVHECVDQAPV</sequence>
<dbReference type="InterPro" id="IPR032466">
    <property type="entry name" value="Metal_Hydrolase"/>
</dbReference>
<dbReference type="SUPFAM" id="SSF51556">
    <property type="entry name" value="Metallo-dependent hydrolases"/>
    <property type="match status" value="1"/>
</dbReference>
<dbReference type="PANTHER" id="PTHR22642">
    <property type="entry name" value="IMIDAZOLONEPROPIONASE"/>
    <property type="match status" value="1"/>
</dbReference>
<proteinExistence type="predicted"/>
<comment type="caution">
    <text evidence="2">The sequence shown here is derived from an EMBL/GenBank/DDBJ whole genome shotgun (WGS) entry which is preliminary data.</text>
</comment>
<keyword evidence="3" id="KW-1185">Reference proteome</keyword>
<dbReference type="Gene3D" id="3.10.310.70">
    <property type="match status" value="1"/>
</dbReference>
<dbReference type="InterPro" id="IPR013108">
    <property type="entry name" value="Amidohydro_3"/>
</dbReference>
<dbReference type="EMBL" id="CAVK010000039">
    <property type="protein sequence ID" value="CCW16414.1"/>
    <property type="molecule type" value="Genomic_DNA"/>
</dbReference>
<organism evidence="2 3">
    <name type="scientific">Sphingobium indicum BiD32</name>
    <dbReference type="NCBI Taxonomy" id="1301087"/>
    <lineage>
        <taxon>Bacteria</taxon>
        <taxon>Pseudomonadati</taxon>
        <taxon>Pseudomonadota</taxon>
        <taxon>Alphaproteobacteria</taxon>
        <taxon>Sphingomonadales</taxon>
        <taxon>Sphingomonadaceae</taxon>
        <taxon>Sphingobium</taxon>
    </lineage>
</organism>
<dbReference type="Pfam" id="PF07969">
    <property type="entry name" value="Amidohydro_3"/>
    <property type="match status" value="1"/>
</dbReference>
<dbReference type="Gene3D" id="2.30.40.10">
    <property type="entry name" value="Urease, subunit C, domain 1"/>
    <property type="match status" value="1"/>
</dbReference>
<evidence type="ECO:0000313" key="3">
    <source>
        <dbReference type="Proteomes" id="UP000013201"/>
    </source>
</evidence>
<name>N1MI00_9SPHN</name>
<evidence type="ECO:0000313" key="2">
    <source>
        <dbReference type="EMBL" id="CCW16414.1"/>
    </source>
</evidence>
<dbReference type="OrthoDB" id="9811399at2"/>
<dbReference type="AlphaFoldDB" id="N1MI00"/>
<gene>
    <name evidence="2" type="ORF">EBBID32_7500</name>
</gene>
<dbReference type="Gene3D" id="3.20.20.140">
    <property type="entry name" value="Metal-dependent hydrolases"/>
    <property type="match status" value="2"/>
</dbReference>